<dbReference type="KEGG" id="ptq:P700755_004057"/>
<dbReference type="RefSeq" id="WP_015026132.1">
    <property type="nucleotide sequence ID" value="NC_018721.1"/>
</dbReference>
<dbReference type="HOGENOM" id="CLU_1061165_0_0_10"/>
<feature type="signal peptide" evidence="1">
    <location>
        <begin position="1"/>
        <end position="22"/>
    </location>
</feature>
<evidence type="ECO:0000313" key="3">
    <source>
        <dbReference type="Proteomes" id="UP000008514"/>
    </source>
</evidence>
<dbReference type="Proteomes" id="UP000008514">
    <property type="component" value="Chromosome"/>
</dbReference>
<dbReference type="PROSITE" id="PS51257">
    <property type="entry name" value="PROKAR_LIPOPROTEIN"/>
    <property type="match status" value="1"/>
</dbReference>
<reference evidence="2" key="2">
    <citation type="submission" date="2012-09" db="EMBL/GenBank/DDBJ databases">
        <title>The complete sequence of Psychroflexus torquis an extreme psychrophile from sea-ice that is stimulated by light.</title>
        <authorList>
            <person name="Feng S."/>
            <person name="Powell S.M."/>
            <person name="Bowman J.P."/>
        </authorList>
    </citation>
    <scope>NUCLEOTIDE SEQUENCE [LARGE SCALE GENOMIC DNA]</scope>
    <source>
        <strain evidence="2">ATCC 700755</strain>
    </source>
</reference>
<evidence type="ECO:0000256" key="1">
    <source>
        <dbReference type="SAM" id="SignalP"/>
    </source>
</evidence>
<name>K4IJT8_PSYTT</name>
<reference evidence="2" key="1">
    <citation type="submission" date="2006-03" db="EMBL/GenBank/DDBJ databases">
        <authorList>
            <person name="Bowman J."/>
            <person name="Ferriera S."/>
            <person name="Johnson J."/>
            <person name="Kravitz S."/>
            <person name="Halpern A."/>
            <person name="Remington K."/>
            <person name="Beeson K."/>
            <person name="Tran B."/>
            <person name="Rogers Y.-H."/>
            <person name="Friedman R."/>
            <person name="Venter J.C."/>
        </authorList>
    </citation>
    <scope>NUCLEOTIDE SEQUENCE [LARGE SCALE GENOMIC DNA]</scope>
    <source>
        <strain evidence="2">ATCC 700755</strain>
    </source>
</reference>
<dbReference type="EMBL" id="CP003879">
    <property type="protein sequence ID" value="AFU70604.1"/>
    <property type="molecule type" value="Genomic_DNA"/>
</dbReference>
<keyword evidence="1" id="KW-0732">Signal</keyword>
<dbReference type="AlphaFoldDB" id="K4IJT8"/>
<proteinExistence type="predicted"/>
<accession>K4IJT8</accession>
<gene>
    <name evidence="2" type="ordered locus">P700755_004057</name>
</gene>
<sequence>MKRNTIYIILSLIAFLFSCSDSDTNEQEDFEDITEFILCSEIQFTEDLNSCFTVDITSSSGGESYENCLDNSSNICLNIPAQELITFEIGYTHNCGNAQTYIEIHGPFIFDPSLDDVLITVENSETYANYNISGTVNDCNNHSTTNGAVILNLNGKQLIQVINDGAFEFNGINCTAEDTYSIFAIDFNTNQISETLTFPSTDTNMEIGLINTCSALEEMITYQISDHSVITYQNVAFQAEDNSFYKEVTYNSNSSESFFSLI</sequence>
<organism evidence="2 3">
    <name type="scientific">Psychroflexus torquis (strain ATCC 700755 / CIP 106069 / ACAM 623)</name>
    <dbReference type="NCBI Taxonomy" id="313595"/>
    <lineage>
        <taxon>Bacteria</taxon>
        <taxon>Pseudomonadati</taxon>
        <taxon>Bacteroidota</taxon>
        <taxon>Flavobacteriia</taxon>
        <taxon>Flavobacteriales</taxon>
        <taxon>Flavobacteriaceae</taxon>
        <taxon>Psychroflexus</taxon>
    </lineage>
</organism>
<dbReference type="STRING" id="313595.P700755_004057"/>
<feature type="chain" id="PRO_5003879408" description="Lipoprotein" evidence="1">
    <location>
        <begin position="23"/>
        <end position="262"/>
    </location>
</feature>
<evidence type="ECO:0008006" key="4">
    <source>
        <dbReference type="Google" id="ProtNLM"/>
    </source>
</evidence>
<protein>
    <recommendedName>
        <fullName evidence="4">Lipoprotein</fullName>
    </recommendedName>
</protein>
<evidence type="ECO:0000313" key="2">
    <source>
        <dbReference type="EMBL" id="AFU70604.1"/>
    </source>
</evidence>
<dbReference type="OrthoDB" id="973965at2"/>
<keyword evidence="3" id="KW-1185">Reference proteome</keyword>